<keyword evidence="1" id="KW-1133">Transmembrane helix</keyword>
<evidence type="ECO:0000313" key="2">
    <source>
        <dbReference type="EMBL" id="MFC3033587.1"/>
    </source>
</evidence>
<keyword evidence="1" id="KW-0812">Transmembrane</keyword>
<accession>A0ABV7CLT8</accession>
<organism evidence="2 3">
    <name type="scientific">Pseudoalteromonas fenneropenaei</name>
    <dbReference type="NCBI Taxonomy" id="1737459"/>
    <lineage>
        <taxon>Bacteria</taxon>
        <taxon>Pseudomonadati</taxon>
        <taxon>Pseudomonadota</taxon>
        <taxon>Gammaproteobacteria</taxon>
        <taxon>Alteromonadales</taxon>
        <taxon>Pseudoalteromonadaceae</taxon>
        <taxon>Pseudoalteromonas</taxon>
    </lineage>
</organism>
<evidence type="ECO:0000313" key="3">
    <source>
        <dbReference type="Proteomes" id="UP001595453"/>
    </source>
</evidence>
<keyword evidence="1" id="KW-0472">Membrane</keyword>
<evidence type="ECO:0000256" key="1">
    <source>
        <dbReference type="SAM" id="Phobius"/>
    </source>
</evidence>
<protein>
    <submittedName>
        <fullName evidence="2">Uncharacterized protein</fullName>
    </submittedName>
</protein>
<sequence length="279" mass="31069">MSETITPKRLGLIEILGILLFPYICAWFTLRQGVSTKARVLSFGWMALALMLLFQDDRPSKPTQIQANTPAPSHHADVKTKPMQQDTACEPLFEVEDDNVLSQGFCYLQKVLLTELYATNLKVMNATICAESEKFINLFGSREAALANINESIAQYSRGESSLDPKGLALAQAGLTACRNNETKSEYINNLLQDISIYSRGTFTSPNTNSCEGLIIKQSQSDGFNYTLFASSDCKPSFSNIFHPKYNASGRAQSEALKEINYSGRIPSTWVWQGKNFKF</sequence>
<comment type="caution">
    <text evidence="2">The sequence shown here is derived from an EMBL/GenBank/DDBJ whole genome shotgun (WGS) entry which is preliminary data.</text>
</comment>
<keyword evidence="3" id="KW-1185">Reference proteome</keyword>
<dbReference type="Proteomes" id="UP001595453">
    <property type="component" value="Unassembled WGS sequence"/>
</dbReference>
<gene>
    <name evidence="2" type="ORF">ACFOEE_13750</name>
</gene>
<dbReference type="RefSeq" id="WP_377125239.1">
    <property type="nucleotide sequence ID" value="NZ_JBHRSD010000023.1"/>
</dbReference>
<dbReference type="EMBL" id="JBHRSD010000023">
    <property type="protein sequence ID" value="MFC3033587.1"/>
    <property type="molecule type" value="Genomic_DNA"/>
</dbReference>
<reference evidence="3" key="1">
    <citation type="journal article" date="2019" name="Int. J. Syst. Evol. Microbiol.">
        <title>The Global Catalogue of Microorganisms (GCM) 10K type strain sequencing project: providing services to taxonomists for standard genome sequencing and annotation.</title>
        <authorList>
            <consortium name="The Broad Institute Genomics Platform"/>
            <consortium name="The Broad Institute Genome Sequencing Center for Infectious Disease"/>
            <person name="Wu L."/>
            <person name="Ma J."/>
        </authorList>
    </citation>
    <scope>NUCLEOTIDE SEQUENCE [LARGE SCALE GENOMIC DNA]</scope>
    <source>
        <strain evidence="3">KCTC 42730</strain>
    </source>
</reference>
<proteinExistence type="predicted"/>
<name>A0ABV7CLT8_9GAMM</name>
<feature type="transmembrane region" description="Helical" evidence="1">
    <location>
        <begin position="12"/>
        <end position="30"/>
    </location>
</feature>